<accession>A0A450ZQW4</accession>
<proteinExistence type="predicted"/>
<name>A0A450ZQW4_9GAMM</name>
<dbReference type="EMBL" id="CAADFW010000009">
    <property type="protein sequence ID" value="VFK56219.1"/>
    <property type="molecule type" value="Genomic_DNA"/>
</dbReference>
<organism evidence="1">
    <name type="scientific">Candidatus Kentrum sp. TC</name>
    <dbReference type="NCBI Taxonomy" id="2126339"/>
    <lineage>
        <taxon>Bacteria</taxon>
        <taxon>Pseudomonadati</taxon>
        <taxon>Pseudomonadota</taxon>
        <taxon>Gammaproteobacteria</taxon>
        <taxon>Candidatus Kentrum</taxon>
    </lineage>
</organism>
<gene>
    <name evidence="1" type="ORF">BECKTC1821F_GA0114240_100957</name>
</gene>
<reference evidence="1" key="1">
    <citation type="submission" date="2019-02" db="EMBL/GenBank/DDBJ databases">
        <authorList>
            <person name="Gruber-Vodicka R. H."/>
            <person name="Seah K. B. B."/>
        </authorList>
    </citation>
    <scope>NUCLEOTIDE SEQUENCE</scope>
    <source>
        <strain evidence="1">BECK_BZ126</strain>
    </source>
</reference>
<sequence length="80" mass="9149">MGCWRRCEGGRMLLGGANRILRGLESCGRFVEGENDGVFYTENHLSPWFHCKHNSVLCKYWLYVSISTGLIPRCRGLKVL</sequence>
<protein>
    <submittedName>
        <fullName evidence="1">Uncharacterized protein</fullName>
    </submittedName>
</protein>
<dbReference type="AlphaFoldDB" id="A0A450ZQW4"/>
<evidence type="ECO:0000313" key="1">
    <source>
        <dbReference type="EMBL" id="VFK56219.1"/>
    </source>
</evidence>